<organism evidence="2">
    <name type="scientific">hydrothermal vent metagenome</name>
    <dbReference type="NCBI Taxonomy" id="652676"/>
    <lineage>
        <taxon>unclassified sequences</taxon>
        <taxon>metagenomes</taxon>
        <taxon>ecological metagenomes</taxon>
    </lineage>
</organism>
<evidence type="ECO:0000259" key="1">
    <source>
        <dbReference type="Pfam" id="PF01872"/>
    </source>
</evidence>
<sequence>MSNKDIDFDKFNAQDAHKFLRNLPKDYFSECEIYVTLEPCNHQGKTPSCASLLEHLNLKQVFIAIEDPIEGHSNGAKRLNNVTIGIKEREAKELIEPFLIWQNRAFVLFKIAQSSNGRVSTNLNNGYLSSKESLIDVHKMREVCTKLLIGGETVRVDSPTLDCRFIKANAPDIYIYSKKDNFNKNIPLFNIKNREVEIGDDLSFLDKPSFVIVEGGEGMLKAISNKIDWILIYQTPTLSNNSLSYNIDKNLKFLKLQKESIDIKIWSKIVED</sequence>
<dbReference type="EMBL" id="FPHG01000054">
    <property type="protein sequence ID" value="SFV62476.1"/>
    <property type="molecule type" value="Genomic_DNA"/>
</dbReference>
<keyword evidence="2" id="KW-0378">Hydrolase</keyword>
<dbReference type="AlphaFoldDB" id="A0A1W1C9M5"/>
<dbReference type="GO" id="GO:0009231">
    <property type="term" value="P:riboflavin biosynthetic process"/>
    <property type="evidence" value="ECO:0007669"/>
    <property type="project" value="InterPro"/>
</dbReference>
<dbReference type="EC" id="3.5.4.26" evidence="2"/>
<dbReference type="GO" id="GO:0008835">
    <property type="term" value="F:diaminohydroxyphosphoribosylaminopyrimidine deaminase activity"/>
    <property type="evidence" value="ECO:0007669"/>
    <property type="project" value="UniProtKB-EC"/>
</dbReference>
<dbReference type="InterPro" id="IPR002734">
    <property type="entry name" value="RibDG_C"/>
</dbReference>
<dbReference type="GO" id="GO:0008703">
    <property type="term" value="F:5-amino-6-(5-phosphoribosylamino)uracil reductase activity"/>
    <property type="evidence" value="ECO:0007669"/>
    <property type="project" value="UniProtKB-EC"/>
</dbReference>
<dbReference type="InterPro" id="IPR016193">
    <property type="entry name" value="Cytidine_deaminase-like"/>
</dbReference>
<dbReference type="SUPFAM" id="SSF53927">
    <property type="entry name" value="Cytidine deaminase-like"/>
    <property type="match status" value="1"/>
</dbReference>
<dbReference type="SUPFAM" id="SSF53597">
    <property type="entry name" value="Dihydrofolate reductase-like"/>
    <property type="match status" value="1"/>
</dbReference>
<accession>A0A1W1C9M5</accession>
<evidence type="ECO:0000313" key="2">
    <source>
        <dbReference type="EMBL" id="SFV62476.1"/>
    </source>
</evidence>
<dbReference type="InterPro" id="IPR024072">
    <property type="entry name" value="DHFR-like_dom_sf"/>
</dbReference>
<dbReference type="EC" id="1.1.1.193" evidence="2"/>
<name>A0A1W1C9M5_9ZZZZ</name>
<feature type="domain" description="Bacterial bifunctional deaminase-reductase C-terminal" evidence="1">
    <location>
        <begin position="106"/>
        <end position="192"/>
    </location>
</feature>
<dbReference type="Gene3D" id="3.40.140.10">
    <property type="entry name" value="Cytidine Deaminase, domain 2"/>
    <property type="match status" value="1"/>
</dbReference>
<keyword evidence="2" id="KW-0560">Oxidoreductase</keyword>
<dbReference type="Pfam" id="PF01872">
    <property type="entry name" value="RibD_C"/>
    <property type="match status" value="1"/>
</dbReference>
<proteinExistence type="predicted"/>
<dbReference type="Gene3D" id="3.40.430.10">
    <property type="entry name" value="Dihydrofolate Reductase, subunit A"/>
    <property type="match status" value="1"/>
</dbReference>
<reference evidence="2" key="1">
    <citation type="submission" date="2016-10" db="EMBL/GenBank/DDBJ databases">
        <authorList>
            <person name="de Groot N.N."/>
        </authorList>
    </citation>
    <scope>NUCLEOTIDE SEQUENCE</scope>
</reference>
<protein>
    <submittedName>
        <fullName evidence="2">Diaminohydroxyphosphoribosylaminopyrimidine deaminase / 5-amino-6-(5-phosphoribosylamino)uracil reductase</fullName>
        <ecNumber evidence="2">1.1.1.193</ecNumber>
        <ecNumber evidence="2">3.5.4.26</ecNumber>
    </submittedName>
</protein>
<gene>
    <name evidence="2" type="ORF">MNB_SV-9-903</name>
</gene>